<dbReference type="eggNOG" id="COG0579">
    <property type="taxonomic scope" value="Bacteria"/>
</dbReference>
<dbReference type="InterPro" id="IPR041854">
    <property type="entry name" value="BFD-like_2Fe2S-bd_dom_sf"/>
</dbReference>
<dbReference type="InterPro" id="IPR052745">
    <property type="entry name" value="G3P_Oxidase/Oxidoreductase"/>
</dbReference>
<dbReference type="Proteomes" id="UP000000269">
    <property type="component" value="Chromosome"/>
</dbReference>
<dbReference type="EMBL" id="CP000853">
    <property type="protein sequence ID" value="ABW17765.1"/>
    <property type="molecule type" value="Genomic_DNA"/>
</dbReference>
<dbReference type="PANTHER" id="PTHR42720:SF1">
    <property type="entry name" value="GLYCEROL 3-PHOSPHATE OXIDASE"/>
    <property type="match status" value="1"/>
</dbReference>
<gene>
    <name evidence="3" type="ordered locus">Clos_0199</name>
</gene>
<dbReference type="RefSeq" id="WP_012158080.1">
    <property type="nucleotide sequence ID" value="NC_009922.1"/>
</dbReference>
<dbReference type="SUPFAM" id="SSF51905">
    <property type="entry name" value="FAD/NAD(P)-binding domain"/>
    <property type="match status" value="1"/>
</dbReference>
<dbReference type="HOGENOM" id="CLU_024775_3_1_9"/>
<evidence type="ECO:0000259" key="1">
    <source>
        <dbReference type="Pfam" id="PF01266"/>
    </source>
</evidence>
<reference evidence="4" key="1">
    <citation type="submission" date="2007-10" db="EMBL/GenBank/DDBJ databases">
        <title>Complete genome of Alkaliphilus oremlandii OhILAs.</title>
        <authorList>
            <person name="Copeland A."/>
            <person name="Lucas S."/>
            <person name="Lapidus A."/>
            <person name="Barry K."/>
            <person name="Detter J.C."/>
            <person name="Glavina del Rio T."/>
            <person name="Hammon N."/>
            <person name="Israni S."/>
            <person name="Dalin E."/>
            <person name="Tice H."/>
            <person name="Pitluck S."/>
            <person name="Chain P."/>
            <person name="Malfatti S."/>
            <person name="Shin M."/>
            <person name="Vergez L."/>
            <person name="Schmutz J."/>
            <person name="Larimer F."/>
            <person name="Land M."/>
            <person name="Hauser L."/>
            <person name="Kyrpides N."/>
            <person name="Mikhailova N."/>
            <person name="Stolz J.F."/>
            <person name="Dawson A."/>
            <person name="Fisher E."/>
            <person name="Crable B."/>
            <person name="Perera E."/>
            <person name="Lisak J."/>
            <person name="Ranganathan M."/>
            <person name="Basu P."/>
            <person name="Richardson P."/>
        </authorList>
    </citation>
    <scope>NUCLEOTIDE SEQUENCE [LARGE SCALE GENOMIC DNA]</scope>
    <source>
        <strain evidence="4">OhILAs</strain>
    </source>
</reference>
<dbReference type="InterPro" id="IPR036188">
    <property type="entry name" value="FAD/NAD-bd_sf"/>
</dbReference>
<dbReference type="Gene3D" id="1.10.10.1100">
    <property type="entry name" value="BFD-like [2Fe-2S]-binding domain"/>
    <property type="match status" value="1"/>
</dbReference>
<proteinExistence type="predicted"/>
<evidence type="ECO:0000313" key="4">
    <source>
        <dbReference type="Proteomes" id="UP000000269"/>
    </source>
</evidence>
<evidence type="ECO:0000259" key="2">
    <source>
        <dbReference type="Pfam" id="PF04324"/>
    </source>
</evidence>
<dbReference type="SUPFAM" id="SSF54373">
    <property type="entry name" value="FAD-linked reductases, C-terminal domain"/>
    <property type="match status" value="1"/>
</dbReference>
<dbReference type="Gene3D" id="3.30.9.10">
    <property type="entry name" value="D-Amino Acid Oxidase, subunit A, domain 2"/>
    <property type="match status" value="1"/>
</dbReference>
<dbReference type="AlphaFoldDB" id="A8MKU8"/>
<name>A8MKU8_ALKOO</name>
<dbReference type="InterPro" id="IPR006076">
    <property type="entry name" value="FAD-dep_OxRdtase"/>
</dbReference>
<keyword evidence="4" id="KW-1185">Reference proteome</keyword>
<dbReference type="InterPro" id="IPR007419">
    <property type="entry name" value="BFD-like_2Fe2S-bd_dom"/>
</dbReference>
<feature type="domain" description="FAD dependent oxidoreductase" evidence="1">
    <location>
        <begin position="3"/>
        <end position="359"/>
    </location>
</feature>
<organism evidence="3 4">
    <name type="scientific">Alkaliphilus oremlandii (strain OhILAs)</name>
    <name type="common">Clostridium oremlandii (strain OhILAs)</name>
    <dbReference type="NCBI Taxonomy" id="350688"/>
    <lineage>
        <taxon>Bacteria</taxon>
        <taxon>Bacillati</taxon>
        <taxon>Bacillota</taxon>
        <taxon>Clostridia</taxon>
        <taxon>Peptostreptococcales</taxon>
        <taxon>Natronincolaceae</taxon>
        <taxon>Alkaliphilus</taxon>
    </lineage>
</organism>
<protein>
    <submittedName>
        <fullName evidence="3">FAD dependent oxidoreductase</fullName>
    </submittedName>
</protein>
<dbReference type="Pfam" id="PF04324">
    <property type="entry name" value="Fer2_BFD"/>
    <property type="match status" value="1"/>
</dbReference>
<dbReference type="OrthoDB" id="9801699at2"/>
<feature type="domain" description="BFD-like [2Fe-2S]-binding" evidence="2">
    <location>
        <begin position="406"/>
        <end position="459"/>
    </location>
</feature>
<sequence>MYDIAIIGAGAVGGFVARELSRYNLKIVIFEKEVDVAGGVTKANTAIIHSGYSPKPGTIKAKLNREAIEIFPQVCKELDISYKKTGSLLIAFNEESMEAVHKKYTRGIKNGVKSLKILTKEEILAIEPNMNKNVYGALYSQDTGIVNNWDMAIAPCENAVDNGVALRTREKVYRINKSEDTFYIDTEKDQYQSKVVINCAGLFSDEINQMVGKKSFKIEPKKGQYFILDKNQGSMVNHVIFLAKSENDKNTKGMIIAPTINGNIIIGPSSQNPCNKEDMSTTVFGLNKVKSLAKDVIPNLDFSKTIKTFAGLRPKVDFAEDEENDFIIEEDQHVGGLINVAGIKSPGLTCAPSIALMVKDIVENILGKLQPKDDFNPYRKKVIRFNELDEEERNKRIKENPLYGKIVCKCENISEGEIIDAIRRNPSPTTIKGLKFRTMVGMGRCQGGFCMCSLIEILSRESNKKRLRWDGDKNSLGDKSMEKMDG</sequence>
<dbReference type="CDD" id="cd19946">
    <property type="entry name" value="GlpA-like_Fer2_BFD-like"/>
    <property type="match status" value="1"/>
</dbReference>
<dbReference type="STRING" id="350688.Clos_0199"/>
<accession>A8MKU8</accession>
<dbReference type="KEGG" id="aoe:Clos_0199"/>
<dbReference type="PANTHER" id="PTHR42720">
    <property type="entry name" value="GLYCEROL-3-PHOSPHATE DEHYDROGENASE"/>
    <property type="match status" value="1"/>
</dbReference>
<dbReference type="Pfam" id="PF01266">
    <property type="entry name" value="DAO"/>
    <property type="match status" value="1"/>
</dbReference>
<dbReference type="Gene3D" id="3.50.50.60">
    <property type="entry name" value="FAD/NAD(P)-binding domain"/>
    <property type="match status" value="1"/>
</dbReference>
<evidence type="ECO:0000313" key="3">
    <source>
        <dbReference type="EMBL" id="ABW17765.1"/>
    </source>
</evidence>